<dbReference type="EMBL" id="JBFOLK010000005">
    <property type="protein sequence ID" value="KAL2511160.1"/>
    <property type="molecule type" value="Genomic_DNA"/>
</dbReference>
<sequence>MLKLVESTLEIQTLRKNMFETDNGETMLVDWNDIDIIRSSPERLDAPGANDNEGDCHSNDGDLHTDAPTSEPPYSPTVADDNDFNVDTDEPSNQLVIANASSLQCGTSDRIPEHEDMQVKQLFPNKKNLISKLQLLAVKCHFEFKVKKSNKSIYTVVCIEKNCKWRLRAIKIKESPNFEVRKYNGHHSCSMSVRRRDHRHASYMVIGNHIAPKYQDANRVYRPRDIISDIRREFGITISYTKAYMAKSFASGLIRGKPRESYAKLPSYCHVLEVQNPGTLTFIHTTDDDRFKYFFMALGPSIRGFLNLMRRVISVDGTFLKSICKGTLLVATCQDANFQIFPLAWGVVDSENDGSWTWFFQKLRLITGDTDELVIISDQRNMH</sequence>
<keyword evidence="5" id="KW-1185">Reference proteome</keyword>
<dbReference type="Proteomes" id="UP001604336">
    <property type="component" value="Unassembled WGS sequence"/>
</dbReference>
<reference evidence="5" key="1">
    <citation type="submission" date="2024-07" db="EMBL/GenBank/DDBJ databases">
        <title>Two chromosome-level genome assemblies of Korean endemic species Abeliophyllum distichum and Forsythia ovata (Oleaceae).</title>
        <authorList>
            <person name="Jang H."/>
        </authorList>
    </citation>
    <scope>NUCLEOTIDE SEQUENCE [LARGE SCALE GENOMIC DNA]</scope>
</reference>
<evidence type="ECO:0000259" key="2">
    <source>
        <dbReference type="Pfam" id="PF03108"/>
    </source>
</evidence>
<organism evidence="4 5">
    <name type="scientific">Abeliophyllum distichum</name>
    <dbReference type="NCBI Taxonomy" id="126358"/>
    <lineage>
        <taxon>Eukaryota</taxon>
        <taxon>Viridiplantae</taxon>
        <taxon>Streptophyta</taxon>
        <taxon>Embryophyta</taxon>
        <taxon>Tracheophyta</taxon>
        <taxon>Spermatophyta</taxon>
        <taxon>Magnoliopsida</taxon>
        <taxon>eudicotyledons</taxon>
        <taxon>Gunneridae</taxon>
        <taxon>Pentapetalae</taxon>
        <taxon>asterids</taxon>
        <taxon>lamiids</taxon>
        <taxon>Lamiales</taxon>
        <taxon>Oleaceae</taxon>
        <taxon>Forsythieae</taxon>
        <taxon>Abeliophyllum</taxon>
    </lineage>
</organism>
<dbReference type="Pfam" id="PF03108">
    <property type="entry name" value="DBD_Tnp_Mut"/>
    <property type="match status" value="1"/>
</dbReference>
<dbReference type="InterPro" id="IPR004332">
    <property type="entry name" value="Transposase_MuDR"/>
</dbReference>
<comment type="caution">
    <text evidence="4">The sequence shown here is derived from an EMBL/GenBank/DDBJ whole genome shotgun (WGS) entry which is preliminary data.</text>
</comment>
<evidence type="ECO:0000259" key="3">
    <source>
        <dbReference type="Pfam" id="PF10551"/>
    </source>
</evidence>
<gene>
    <name evidence="4" type="ORF">Adt_16760</name>
</gene>
<dbReference type="InterPro" id="IPR018289">
    <property type="entry name" value="MULE_transposase_dom"/>
</dbReference>
<accession>A0ABD1TF32</accession>
<dbReference type="Pfam" id="PF10551">
    <property type="entry name" value="MULE"/>
    <property type="match status" value="1"/>
</dbReference>
<feature type="region of interest" description="Disordered" evidence="1">
    <location>
        <begin position="41"/>
        <end position="78"/>
    </location>
</feature>
<dbReference type="AlphaFoldDB" id="A0ABD1TF32"/>
<name>A0ABD1TF32_9LAMI</name>
<feature type="domain" description="MULE transposase" evidence="3">
    <location>
        <begin position="312"/>
        <end position="380"/>
    </location>
</feature>
<protein>
    <submittedName>
        <fullName evidence="4">MuDR family transposase</fullName>
    </submittedName>
</protein>
<proteinExistence type="predicted"/>
<feature type="compositionally biased region" description="Basic and acidic residues" evidence="1">
    <location>
        <begin position="54"/>
        <end position="65"/>
    </location>
</feature>
<evidence type="ECO:0000313" key="4">
    <source>
        <dbReference type="EMBL" id="KAL2511160.1"/>
    </source>
</evidence>
<evidence type="ECO:0000256" key="1">
    <source>
        <dbReference type="SAM" id="MobiDB-lite"/>
    </source>
</evidence>
<dbReference type="PANTHER" id="PTHR31973">
    <property type="entry name" value="POLYPROTEIN, PUTATIVE-RELATED"/>
    <property type="match status" value="1"/>
</dbReference>
<evidence type="ECO:0000313" key="5">
    <source>
        <dbReference type="Proteomes" id="UP001604336"/>
    </source>
</evidence>
<feature type="domain" description="Transposase MuDR plant" evidence="2">
    <location>
        <begin position="117"/>
        <end position="180"/>
    </location>
</feature>
<dbReference type="PANTHER" id="PTHR31973:SF113">
    <property type="entry name" value="PROTEIN FAR1-RELATED SEQUENCE 5-LIKE"/>
    <property type="match status" value="1"/>
</dbReference>